<feature type="transmembrane region" description="Helical" evidence="14">
    <location>
        <begin position="6"/>
        <end position="29"/>
    </location>
</feature>
<dbReference type="SUPFAM" id="SSF81345">
    <property type="entry name" value="ABC transporter involved in vitamin B12 uptake, BtuC"/>
    <property type="match status" value="1"/>
</dbReference>
<accession>A0ABQ5U877</accession>
<reference evidence="15" key="1">
    <citation type="journal article" date="2014" name="Int. J. Syst. Evol. Microbiol.">
        <title>Complete genome of a new Firmicutes species belonging to the dominant human colonic microbiota ('Ruminococcus bicirculans') reveals two chromosomes and a selective capacity to utilize plant glucans.</title>
        <authorList>
            <consortium name="NISC Comparative Sequencing Program"/>
            <person name="Wegmann U."/>
            <person name="Louis P."/>
            <person name="Goesmann A."/>
            <person name="Henrissat B."/>
            <person name="Duncan S.H."/>
            <person name="Flint H.J."/>
        </authorList>
    </citation>
    <scope>NUCLEOTIDE SEQUENCE</scope>
    <source>
        <strain evidence="15">NBRC 103408</strain>
    </source>
</reference>
<keyword evidence="10" id="KW-0406">Ion transport</keyword>
<comment type="subcellular location">
    <subcellularLocation>
        <location evidence="2 13">Cell membrane</location>
        <topology evidence="2 13">Multi-pass membrane protein</topology>
    </subcellularLocation>
</comment>
<evidence type="ECO:0000256" key="1">
    <source>
        <dbReference type="ARBA" id="ARBA00002313"/>
    </source>
</evidence>
<dbReference type="InterPro" id="IPR001626">
    <property type="entry name" value="ABC_TroCD"/>
</dbReference>
<comment type="function">
    <text evidence="1">Involved in the high-affinity zinc uptake transport system.</text>
</comment>
<evidence type="ECO:0000256" key="3">
    <source>
        <dbReference type="ARBA" id="ARBA00008034"/>
    </source>
</evidence>
<evidence type="ECO:0000256" key="13">
    <source>
        <dbReference type="RuleBase" id="RU003943"/>
    </source>
</evidence>
<keyword evidence="11 14" id="KW-0472">Membrane</keyword>
<evidence type="ECO:0000256" key="7">
    <source>
        <dbReference type="ARBA" id="ARBA00022833"/>
    </source>
</evidence>
<evidence type="ECO:0000256" key="10">
    <source>
        <dbReference type="ARBA" id="ARBA00023065"/>
    </source>
</evidence>
<evidence type="ECO:0000313" key="15">
    <source>
        <dbReference type="EMBL" id="GLQ07888.1"/>
    </source>
</evidence>
<name>A0ABQ5U877_9PROT</name>
<proteinExistence type="inferred from homology"/>
<dbReference type="PANTHER" id="PTHR30477">
    <property type="entry name" value="ABC-TRANSPORTER METAL-BINDING PROTEIN"/>
    <property type="match status" value="1"/>
</dbReference>
<dbReference type="InterPro" id="IPR037294">
    <property type="entry name" value="ABC_BtuC-like"/>
</dbReference>
<evidence type="ECO:0000256" key="4">
    <source>
        <dbReference type="ARBA" id="ARBA00022448"/>
    </source>
</evidence>
<evidence type="ECO:0000256" key="5">
    <source>
        <dbReference type="ARBA" id="ARBA00022475"/>
    </source>
</evidence>
<dbReference type="Pfam" id="PF00950">
    <property type="entry name" value="ABC-3"/>
    <property type="match status" value="1"/>
</dbReference>
<feature type="transmembrane region" description="Helical" evidence="14">
    <location>
        <begin position="167"/>
        <end position="193"/>
    </location>
</feature>
<feature type="transmembrane region" description="Helical" evidence="14">
    <location>
        <begin position="41"/>
        <end position="74"/>
    </location>
</feature>
<keyword evidence="5" id="KW-1003">Cell membrane</keyword>
<keyword evidence="4 13" id="KW-0813">Transport</keyword>
<gene>
    <name evidence="15" type="primary">znuB</name>
    <name evidence="15" type="ORF">GCM10007924_31100</name>
</gene>
<keyword evidence="7" id="KW-0862">Zinc</keyword>
<dbReference type="EMBL" id="BSNF01000010">
    <property type="protein sequence ID" value="GLQ07888.1"/>
    <property type="molecule type" value="Genomic_DNA"/>
</dbReference>
<protein>
    <recommendedName>
        <fullName evidence="12">High-affinity zinc uptake system membrane protein ZnuB</fullName>
    </recommendedName>
</protein>
<reference evidence="15" key="2">
    <citation type="submission" date="2023-01" db="EMBL/GenBank/DDBJ databases">
        <title>Draft genome sequence of Sneathiella chinensis strain NBRC 103408.</title>
        <authorList>
            <person name="Sun Q."/>
            <person name="Mori K."/>
        </authorList>
    </citation>
    <scope>NUCLEOTIDE SEQUENCE</scope>
    <source>
        <strain evidence="15">NBRC 103408</strain>
    </source>
</reference>
<evidence type="ECO:0000256" key="14">
    <source>
        <dbReference type="SAM" id="Phobius"/>
    </source>
</evidence>
<feature type="transmembrane region" description="Helical" evidence="14">
    <location>
        <begin position="86"/>
        <end position="107"/>
    </location>
</feature>
<dbReference type="PANTHER" id="PTHR30477:SF23">
    <property type="entry name" value="HIGH-AFFINITY ZINC UPTAKE SYSTEM MEMBRANE PROTEIN ZNUB"/>
    <property type="match status" value="1"/>
</dbReference>
<keyword evidence="9 14" id="KW-1133">Transmembrane helix</keyword>
<sequence length="268" mass="28673">MPDPFVLRALAAGIGIALIAGPLGCFVVWRRMAYFGDSLAHSALLGIALGLLTGISSNLGTVLVCSGFALILLWLQHTRVFATDTLLGILAHAALSLGMVAISFADNQRFDLHSYLFGDILTVQVRDLYWIYGGGAVVLALLCRNWLSLTLMTIHEDLARAEGVRTFWVNLMLMMLMTIVVAVSIRIVGILLITALLAIPAATARQWVRSPEAMAILAALFGLVAVFGGIFGSAYLDTPTGPSIVTAATILFAVLLPLSALLKNRFSF</sequence>
<keyword evidence="16" id="KW-1185">Reference proteome</keyword>
<dbReference type="CDD" id="cd06550">
    <property type="entry name" value="TM_ABC_iron-siderophores_like"/>
    <property type="match status" value="1"/>
</dbReference>
<feature type="transmembrane region" description="Helical" evidence="14">
    <location>
        <begin position="128"/>
        <end position="147"/>
    </location>
</feature>
<feature type="transmembrane region" description="Helical" evidence="14">
    <location>
        <begin position="214"/>
        <end position="236"/>
    </location>
</feature>
<feature type="transmembrane region" description="Helical" evidence="14">
    <location>
        <begin position="242"/>
        <end position="262"/>
    </location>
</feature>
<keyword evidence="8" id="KW-0864">Zinc transport</keyword>
<evidence type="ECO:0000256" key="11">
    <source>
        <dbReference type="ARBA" id="ARBA00023136"/>
    </source>
</evidence>
<evidence type="ECO:0000313" key="16">
    <source>
        <dbReference type="Proteomes" id="UP001161409"/>
    </source>
</evidence>
<evidence type="ECO:0000256" key="8">
    <source>
        <dbReference type="ARBA" id="ARBA00022906"/>
    </source>
</evidence>
<keyword evidence="6 13" id="KW-0812">Transmembrane</keyword>
<dbReference type="Gene3D" id="1.10.3470.10">
    <property type="entry name" value="ABC transporter involved in vitamin B12 uptake, BtuC"/>
    <property type="match status" value="1"/>
</dbReference>
<organism evidence="15 16">
    <name type="scientific">Sneathiella chinensis</name>
    <dbReference type="NCBI Taxonomy" id="349750"/>
    <lineage>
        <taxon>Bacteria</taxon>
        <taxon>Pseudomonadati</taxon>
        <taxon>Pseudomonadota</taxon>
        <taxon>Alphaproteobacteria</taxon>
        <taxon>Sneathiellales</taxon>
        <taxon>Sneathiellaceae</taxon>
        <taxon>Sneathiella</taxon>
    </lineage>
</organism>
<comment type="similarity">
    <text evidence="3 13">Belongs to the ABC-3 integral membrane protein family.</text>
</comment>
<dbReference type="Proteomes" id="UP001161409">
    <property type="component" value="Unassembled WGS sequence"/>
</dbReference>
<comment type="caution">
    <text evidence="15">The sequence shown here is derived from an EMBL/GenBank/DDBJ whole genome shotgun (WGS) entry which is preliminary data.</text>
</comment>
<evidence type="ECO:0000256" key="6">
    <source>
        <dbReference type="ARBA" id="ARBA00022692"/>
    </source>
</evidence>
<evidence type="ECO:0000256" key="12">
    <source>
        <dbReference type="ARBA" id="ARBA00040080"/>
    </source>
</evidence>
<dbReference type="RefSeq" id="WP_169561983.1">
    <property type="nucleotide sequence ID" value="NZ_BSNF01000010.1"/>
</dbReference>
<evidence type="ECO:0000256" key="9">
    <source>
        <dbReference type="ARBA" id="ARBA00022989"/>
    </source>
</evidence>
<evidence type="ECO:0000256" key="2">
    <source>
        <dbReference type="ARBA" id="ARBA00004651"/>
    </source>
</evidence>